<gene>
    <name evidence="1" type="ORF">S12H4_21298</name>
</gene>
<name>X1RNA4_9ZZZZ</name>
<proteinExistence type="predicted"/>
<dbReference type="SUPFAM" id="SSF52922">
    <property type="entry name" value="TK C-terminal domain-like"/>
    <property type="match status" value="1"/>
</dbReference>
<dbReference type="InterPro" id="IPR009014">
    <property type="entry name" value="Transketo_C/PFOR_II"/>
</dbReference>
<evidence type="ECO:0000313" key="1">
    <source>
        <dbReference type="EMBL" id="GAI82242.1"/>
    </source>
</evidence>
<organism evidence="1">
    <name type="scientific">marine sediment metagenome</name>
    <dbReference type="NCBI Taxonomy" id="412755"/>
    <lineage>
        <taxon>unclassified sequences</taxon>
        <taxon>metagenomes</taxon>
        <taxon>ecological metagenomes</taxon>
    </lineage>
</organism>
<dbReference type="EMBL" id="BARW01010933">
    <property type="protein sequence ID" value="GAI82242.1"/>
    <property type="molecule type" value="Genomic_DNA"/>
</dbReference>
<protein>
    <submittedName>
        <fullName evidence="1">Uncharacterized protein</fullName>
    </submittedName>
</protein>
<dbReference type="Gene3D" id="3.40.50.920">
    <property type="match status" value="1"/>
</dbReference>
<sequence length="55" mass="6139">MTRITNKIRRNLDDIIRTESYHLDDAEIVVVSYGVSARTSMAAVDMAREQGIKAG</sequence>
<reference evidence="1" key="1">
    <citation type="journal article" date="2014" name="Front. Microbiol.">
        <title>High frequency of phylogenetically diverse reductive dehalogenase-homologous genes in deep subseafloor sedimentary metagenomes.</title>
        <authorList>
            <person name="Kawai M."/>
            <person name="Futagami T."/>
            <person name="Toyoda A."/>
            <person name="Takaki Y."/>
            <person name="Nishi S."/>
            <person name="Hori S."/>
            <person name="Arai W."/>
            <person name="Tsubouchi T."/>
            <person name="Morono Y."/>
            <person name="Uchiyama I."/>
            <person name="Ito T."/>
            <person name="Fujiyama A."/>
            <person name="Inagaki F."/>
            <person name="Takami H."/>
        </authorList>
    </citation>
    <scope>NUCLEOTIDE SEQUENCE</scope>
    <source>
        <strain evidence="1">Expedition CK06-06</strain>
    </source>
</reference>
<comment type="caution">
    <text evidence="1">The sequence shown here is derived from an EMBL/GenBank/DDBJ whole genome shotgun (WGS) entry which is preliminary data.</text>
</comment>
<dbReference type="AlphaFoldDB" id="X1RNA4"/>
<feature type="non-terminal residue" evidence="1">
    <location>
        <position position="55"/>
    </location>
</feature>
<accession>X1RNA4</accession>